<feature type="coiled-coil region" evidence="11">
    <location>
        <begin position="577"/>
        <end position="604"/>
    </location>
</feature>
<comment type="subcellular location">
    <subcellularLocation>
        <location evidence="1">Plastid</location>
        <location evidence="1">Chloroplast</location>
    </subcellularLocation>
</comment>
<evidence type="ECO:0000256" key="5">
    <source>
        <dbReference type="ARBA" id="ARBA00022737"/>
    </source>
</evidence>
<reference evidence="14" key="1">
    <citation type="journal article" date="2019" name="Database">
        <title>The radish genome database (RadishGD): an integrated information resource for radish genomics.</title>
        <authorList>
            <person name="Yu H.J."/>
            <person name="Baek S."/>
            <person name="Lee Y.J."/>
            <person name="Cho A."/>
            <person name="Mun J.H."/>
        </authorList>
    </citation>
    <scope>NUCLEOTIDE SEQUENCE [LARGE SCALE GENOMIC DNA]</scope>
    <source>
        <strain evidence="14">cv. WK10039</strain>
    </source>
</reference>
<evidence type="ECO:0000256" key="1">
    <source>
        <dbReference type="ARBA" id="ARBA00004229"/>
    </source>
</evidence>
<feature type="domain" description="CRM" evidence="13">
    <location>
        <begin position="622"/>
        <end position="722"/>
    </location>
</feature>
<evidence type="ECO:0000313" key="15">
    <source>
        <dbReference type="RefSeq" id="XP_056841630.1"/>
    </source>
</evidence>
<evidence type="ECO:0000259" key="13">
    <source>
        <dbReference type="PROSITE" id="PS51295"/>
    </source>
</evidence>
<dbReference type="PANTHER" id="PTHR31846">
    <property type="entry name" value="CRS1 / YHBY (CRM) DOMAIN-CONTAINING PROTEIN"/>
    <property type="match status" value="1"/>
</dbReference>
<dbReference type="InterPro" id="IPR001890">
    <property type="entry name" value="RNA-binding_CRM"/>
</dbReference>
<feature type="compositionally biased region" description="Acidic residues" evidence="12">
    <location>
        <begin position="799"/>
        <end position="813"/>
    </location>
</feature>
<evidence type="ECO:0000256" key="7">
    <source>
        <dbReference type="ARBA" id="ARBA00022946"/>
    </source>
</evidence>
<dbReference type="SUPFAM" id="SSF75471">
    <property type="entry name" value="YhbY-like"/>
    <property type="match status" value="3"/>
</dbReference>
<proteinExistence type="predicted"/>
<dbReference type="GO" id="GO:1990904">
    <property type="term" value="C:ribonucleoprotein complex"/>
    <property type="evidence" value="ECO:0007669"/>
    <property type="project" value="UniProtKB-KW"/>
</dbReference>
<dbReference type="GeneID" id="108831256"/>
<evidence type="ECO:0000256" key="3">
    <source>
        <dbReference type="ARBA" id="ARBA00022640"/>
    </source>
</evidence>
<evidence type="ECO:0000256" key="4">
    <source>
        <dbReference type="ARBA" id="ARBA00022664"/>
    </source>
</evidence>
<keyword evidence="7" id="KW-0809">Transit peptide</keyword>
<protein>
    <submittedName>
        <fullName evidence="15">CRM-domain containing factor CFM3A, chloroplastic/mitochondrial</fullName>
    </submittedName>
</protein>
<feature type="region of interest" description="Disordered" evidence="12">
    <location>
        <begin position="44"/>
        <end position="67"/>
    </location>
</feature>
<keyword evidence="14" id="KW-1185">Reference proteome</keyword>
<feature type="domain" description="CRM" evidence="13">
    <location>
        <begin position="406"/>
        <end position="503"/>
    </location>
</feature>
<dbReference type="FunFam" id="3.30.110.60:FF:000002">
    <property type="entry name" value="CRS2-associated factor 1, chloroplastic"/>
    <property type="match status" value="2"/>
</dbReference>
<dbReference type="Proteomes" id="UP000504610">
    <property type="component" value="Chromosome 5"/>
</dbReference>
<accession>A0A9W3BQN7</accession>
<feature type="compositionally biased region" description="Low complexity" evidence="12">
    <location>
        <begin position="52"/>
        <end position="66"/>
    </location>
</feature>
<keyword evidence="4" id="KW-0507">mRNA processing</keyword>
<evidence type="ECO:0000256" key="9">
    <source>
        <dbReference type="ARBA" id="ARBA00023274"/>
    </source>
</evidence>
<keyword evidence="2" id="KW-0150">Chloroplast</keyword>
<dbReference type="Gene3D" id="3.30.110.60">
    <property type="entry name" value="YhbY-like"/>
    <property type="match status" value="3"/>
</dbReference>
<sequence>MAMKPSRHFYPTILTKTKLAHSFQASSFCFRFLRYHQSSSISIPTRNDITASGSSSSDQTQSKRFSLSPKNGEWLENWNRTQKRNQPKPPKIVVNYRKEGRFTSGDSVSRDGDGVTMEKIVEKLRKYGYMEGGDKEVEQERRIEKGSVEDIFYVEEGMLPDTRGGFSEESVLGGFPWEKISAEKKKELESEWSAEKESRYSLAEMTLPESELRRLRNLTFRTASKMRIRGAGVTQVVVDAIKEKWKSAEIVRLKIEGASALNMRKMHETLERKTGGLVIWRSGTSISLYRGVSYELPAGKWNKQKREETSPSSLPATTTVVESGDVKVHLPQLDQETTSVEKKDQEERFQPEVEYEDEIEEVLDGLGPRFKDWTGDHPLPIDADLLPGNIPGYEPPFRILPYGVRSSLGPKEATALRRIARFLPPHFALGRSRQLQGLARAMITLWEKSMLAKIVIKRGVQLTTSERMAEDLKKLTGGILLSRNKDYLVFYRGKNFLSREVAEALVEQEKFVRSLQDEEEEARLRGSSALIIPSTEPTSKLVSAGTLGETLDATGKWGKNLDDGHQHAEEVKHEVEKLRHENLVRKLEKKLAFAERKLLKAERGLAKVEECLQPAEQRADLESITDEERFMFRKLGLKMKAFLLLGRRGVFDGTVENMHLHWKYRELVKIIVKTKTFEGVKKVALALEAESSGILVSIDKVSKGYAIIVYRGKDYKRPPMLRPKNLLTKRKALARSIELQRREGLIKHISAMHTRAEQLRAEIVMDLLFYHSLMEQMEKIADKGDEELYNKLDVTYASSDEETEETDEEEDDAYSGTYGEGEEPEILAEGELSDIRRQRIFKPKQKMYIGKKVHLQHHSIEEQWEDVYGNKTES</sequence>
<evidence type="ECO:0000256" key="8">
    <source>
        <dbReference type="ARBA" id="ARBA00023187"/>
    </source>
</evidence>
<dbReference type="AlphaFoldDB" id="A0A9W3BQN7"/>
<dbReference type="FunFam" id="3.30.110.60:FF:000003">
    <property type="entry name" value="CRM-domain containing factor CFM3B, chloroplastic"/>
    <property type="match status" value="1"/>
</dbReference>
<keyword evidence="5" id="KW-0677">Repeat</keyword>
<dbReference type="GO" id="GO:0006397">
    <property type="term" value="P:mRNA processing"/>
    <property type="evidence" value="ECO:0007669"/>
    <property type="project" value="UniProtKB-KW"/>
</dbReference>
<dbReference type="SMART" id="SM01103">
    <property type="entry name" value="CRS1_YhbY"/>
    <property type="match status" value="3"/>
</dbReference>
<keyword evidence="11" id="KW-0175">Coiled coil</keyword>
<gene>
    <name evidence="15" type="primary">LOC108831256</name>
</gene>
<keyword evidence="9" id="KW-0687">Ribonucleoprotein</keyword>
<keyword evidence="8" id="KW-0508">mRNA splicing</keyword>
<dbReference type="Pfam" id="PF01985">
    <property type="entry name" value="CRS1_YhbY"/>
    <property type="match status" value="3"/>
</dbReference>
<evidence type="ECO:0000256" key="10">
    <source>
        <dbReference type="PROSITE-ProRule" id="PRU00626"/>
    </source>
</evidence>
<feature type="domain" description="CRM" evidence="13">
    <location>
        <begin position="205"/>
        <end position="301"/>
    </location>
</feature>
<evidence type="ECO:0000313" key="14">
    <source>
        <dbReference type="Proteomes" id="UP000504610"/>
    </source>
</evidence>
<evidence type="ECO:0000256" key="12">
    <source>
        <dbReference type="SAM" id="MobiDB-lite"/>
    </source>
</evidence>
<reference evidence="15" key="2">
    <citation type="submission" date="2025-08" db="UniProtKB">
        <authorList>
            <consortium name="RefSeq"/>
        </authorList>
    </citation>
    <scope>IDENTIFICATION</scope>
    <source>
        <tissue evidence="15">Leaf</tissue>
    </source>
</reference>
<dbReference type="InterPro" id="IPR035920">
    <property type="entry name" value="YhbY-like_sf"/>
</dbReference>
<feature type="region of interest" description="Disordered" evidence="12">
    <location>
        <begin position="796"/>
        <end position="828"/>
    </location>
</feature>
<dbReference type="RefSeq" id="XP_056841630.1">
    <property type="nucleotide sequence ID" value="XM_056985650.1"/>
</dbReference>
<dbReference type="PROSITE" id="PS51295">
    <property type="entry name" value="CRM"/>
    <property type="match status" value="3"/>
</dbReference>
<dbReference type="PANTHER" id="PTHR31846:SF19">
    <property type="entry name" value="CRM-DOMAIN CONTAINING FACTOR CFM3A, CHLOROPLASTIC_MITOCHONDRIAL"/>
    <property type="match status" value="1"/>
</dbReference>
<dbReference type="GO" id="GO:0009507">
    <property type="term" value="C:chloroplast"/>
    <property type="evidence" value="ECO:0007669"/>
    <property type="project" value="UniProtKB-SubCell"/>
</dbReference>
<name>A0A9W3BQN7_RAPSA</name>
<dbReference type="OrthoDB" id="551352at2759"/>
<evidence type="ECO:0000256" key="2">
    <source>
        <dbReference type="ARBA" id="ARBA00022528"/>
    </source>
</evidence>
<evidence type="ECO:0000256" key="6">
    <source>
        <dbReference type="ARBA" id="ARBA00022884"/>
    </source>
</evidence>
<organism evidence="14 15">
    <name type="scientific">Raphanus sativus</name>
    <name type="common">Radish</name>
    <name type="synonym">Raphanus raphanistrum var. sativus</name>
    <dbReference type="NCBI Taxonomy" id="3726"/>
    <lineage>
        <taxon>Eukaryota</taxon>
        <taxon>Viridiplantae</taxon>
        <taxon>Streptophyta</taxon>
        <taxon>Embryophyta</taxon>
        <taxon>Tracheophyta</taxon>
        <taxon>Spermatophyta</taxon>
        <taxon>Magnoliopsida</taxon>
        <taxon>eudicotyledons</taxon>
        <taxon>Gunneridae</taxon>
        <taxon>Pentapetalae</taxon>
        <taxon>rosids</taxon>
        <taxon>malvids</taxon>
        <taxon>Brassicales</taxon>
        <taxon>Brassicaceae</taxon>
        <taxon>Brassiceae</taxon>
        <taxon>Raphanus</taxon>
    </lineage>
</organism>
<keyword evidence="6 10" id="KW-0694">RNA-binding</keyword>
<dbReference type="KEGG" id="rsz:108831256"/>
<keyword evidence="3" id="KW-0934">Plastid</keyword>
<dbReference type="InterPro" id="IPR045278">
    <property type="entry name" value="CRS1/CFM2/CFM3"/>
</dbReference>
<dbReference type="GO" id="GO:0003729">
    <property type="term" value="F:mRNA binding"/>
    <property type="evidence" value="ECO:0007669"/>
    <property type="project" value="InterPro"/>
</dbReference>
<dbReference type="GO" id="GO:0000373">
    <property type="term" value="P:Group II intron splicing"/>
    <property type="evidence" value="ECO:0007669"/>
    <property type="project" value="UniProtKB-ARBA"/>
</dbReference>
<evidence type="ECO:0000256" key="11">
    <source>
        <dbReference type="SAM" id="Coils"/>
    </source>
</evidence>